<dbReference type="PANTHER" id="PTHR16138:SF7">
    <property type="entry name" value="PALMITOYL-PROTEIN THIOESTERASE ABHD10, MITOCHONDRIAL"/>
    <property type="match status" value="1"/>
</dbReference>
<evidence type="ECO:0000259" key="3">
    <source>
        <dbReference type="Pfam" id="PF08840"/>
    </source>
</evidence>
<keyword evidence="2" id="KW-1133">Transmembrane helix</keyword>
<sequence>DFSIKNWVNDSRSIIKKFIKKNKIVLVGSSMGAWIGVILIKYFYQRIKGYVGIASAPDFTEELIWKKLNISEKNNIKKKRIYKLKSDHNNFYPITKKFIVDGKKNLILNKKIICNFPVELLHGINDSSVPWFYSLKLLKTLISKKINLTIINDGDHSLSRTQDLKKLDLAIKNII</sequence>
<comment type="caution">
    <text evidence="4">The sequence shown here is derived from an EMBL/GenBank/DDBJ whole genome shotgun (WGS) entry which is preliminary data.</text>
</comment>
<accession>A0A964V2F7</accession>
<dbReference type="InterPro" id="IPR029058">
    <property type="entry name" value="AB_hydrolase_fold"/>
</dbReference>
<keyword evidence="2" id="KW-0812">Transmembrane</keyword>
<dbReference type="GO" id="GO:0008474">
    <property type="term" value="F:palmitoyl-(protein) hydrolase activity"/>
    <property type="evidence" value="ECO:0007669"/>
    <property type="project" value="TreeGrafter"/>
</dbReference>
<evidence type="ECO:0000256" key="2">
    <source>
        <dbReference type="SAM" id="Phobius"/>
    </source>
</evidence>
<dbReference type="InterPro" id="IPR052382">
    <property type="entry name" value="ABHD10_acyl-thioesterase"/>
</dbReference>
<dbReference type="Gene3D" id="3.40.50.1820">
    <property type="entry name" value="alpha/beta hydrolase"/>
    <property type="match status" value="1"/>
</dbReference>
<evidence type="ECO:0000313" key="5">
    <source>
        <dbReference type="Proteomes" id="UP000713222"/>
    </source>
</evidence>
<feature type="domain" description="BAAT/Acyl-CoA thioester hydrolase C-terminal" evidence="3">
    <location>
        <begin position="18"/>
        <end position="130"/>
    </location>
</feature>
<reference evidence="4" key="1">
    <citation type="submission" date="2018-10" db="EMBL/GenBank/DDBJ databases">
        <title>Iterative Subtractive Binning of Freshwater Chronoseries Metagenomes Recovers Nearly Complete Genomes from over Four Hundred Novel Species.</title>
        <authorList>
            <person name="Rodriguez-R L.M."/>
            <person name="Tsementzi D."/>
            <person name="Luo C."/>
            <person name="Konstantinidis K.T."/>
        </authorList>
    </citation>
    <scope>NUCLEOTIDE SEQUENCE</scope>
    <source>
        <strain evidence="4">WB7_6_001</strain>
    </source>
</reference>
<organism evidence="4 5">
    <name type="scientific">Candidatus Fonsibacter lacus</name>
    <dbReference type="NCBI Taxonomy" id="2576439"/>
    <lineage>
        <taxon>Bacteria</taxon>
        <taxon>Pseudomonadati</taxon>
        <taxon>Pseudomonadota</taxon>
        <taxon>Alphaproteobacteria</taxon>
        <taxon>Candidatus Pelagibacterales</taxon>
        <taxon>Candidatus Pelagibacterales incertae sedis</taxon>
        <taxon>Candidatus Fonsibacter</taxon>
    </lineage>
</organism>
<protein>
    <submittedName>
        <fullName evidence="4">Alpha/beta hydrolase</fullName>
    </submittedName>
</protein>
<feature type="transmembrane region" description="Helical" evidence="2">
    <location>
        <begin position="24"/>
        <end position="44"/>
    </location>
</feature>
<dbReference type="SUPFAM" id="SSF53474">
    <property type="entry name" value="alpha/beta-Hydrolases"/>
    <property type="match status" value="1"/>
</dbReference>
<dbReference type="EMBL" id="RGET01000012">
    <property type="protein sequence ID" value="NBN87761.1"/>
    <property type="molecule type" value="Genomic_DNA"/>
</dbReference>
<name>A0A964V2F7_9PROT</name>
<keyword evidence="2" id="KW-0472">Membrane</keyword>
<feature type="non-terminal residue" evidence="4">
    <location>
        <position position="1"/>
    </location>
</feature>
<evidence type="ECO:0000256" key="1">
    <source>
        <dbReference type="ARBA" id="ARBA00022801"/>
    </source>
</evidence>
<dbReference type="AlphaFoldDB" id="A0A964V2F7"/>
<keyword evidence="1 4" id="KW-0378">Hydrolase</keyword>
<dbReference type="PANTHER" id="PTHR16138">
    <property type="entry name" value="MYCOPHENOLIC ACID ACYL-GLUCURONIDE ESTERASE, MITOCHONDRIAL"/>
    <property type="match status" value="1"/>
</dbReference>
<dbReference type="Pfam" id="PF08840">
    <property type="entry name" value="BAAT_C"/>
    <property type="match status" value="1"/>
</dbReference>
<dbReference type="Proteomes" id="UP000713222">
    <property type="component" value="Unassembled WGS sequence"/>
</dbReference>
<dbReference type="GO" id="GO:0004553">
    <property type="term" value="F:hydrolase activity, hydrolyzing O-glycosyl compounds"/>
    <property type="evidence" value="ECO:0007669"/>
    <property type="project" value="TreeGrafter"/>
</dbReference>
<dbReference type="InterPro" id="IPR014940">
    <property type="entry name" value="BAAT_C"/>
</dbReference>
<gene>
    <name evidence="4" type="ORF">EBV32_01535</name>
</gene>
<proteinExistence type="predicted"/>
<evidence type="ECO:0000313" key="4">
    <source>
        <dbReference type="EMBL" id="NBN87761.1"/>
    </source>
</evidence>